<organism evidence="2">
    <name type="scientific">marine metagenome</name>
    <dbReference type="NCBI Taxonomy" id="408172"/>
    <lineage>
        <taxon>unclassified sequences</taxon>
        <taxon>metagenomes</taxon>
        <taxon>ecological metagenomes</taxon>
    </lineage>
</organism>
<dbReference type="Pfam" id="PF22725">
    <property type="entry name" value="GFO_IDH_MocA_C3"/>
    <property type="match status" value="1"/>
</dbReference>
<name>A0A383ACR2_9ZZZZ</name>
<protein>
    <recommendedName>
        <fullName evidence="1">GFO/IDH/MocA-like oxidoreductase domain-containing protein</fullName>
    </recommendedName>
</protein>
<dbReference type="Gene3D" id="3.30.360.10">
    <property type="entry name" value="Dihydrodipicolinate Reductase, domain 2"/>
    <property type="match status" value="1"/>
</dbReference>
<feature type="domain" description="GFO/IDH/MocA-like oxidoreductase" evidence="1">
    <location>
        <begin position="9"/>
        <end position="96"/>
    </location>
</feature>
<dbReference type="InterPro" id="IPR055170">
    <property type="entry name" value="GFO_IDH_MocA-like_dom"/>
</dbReference>
<reference evidence="2" key="1">
    <citation type="submission" date="2018-05" db="EMBL/GenBank/DDBJ databases">
        <authorList>
            <person name="Lanie J.A."/>
            <person name="Ng W.-L."/>
            <person name="Kazmierczak K.M."/>
            <person name="Andrzejewski T.M."/>
            <person name="Davidsen T.M."/>
            <person name="Wayne K.J."/>
            <person name="Tettelin H."/>
            <person name="Glass J.I."/>
            <person name="Rusch D."/>
            <person name="Podicherti R."/>
            <person name="Tsui H.-C.T."/>
            <person name="Winkler M.E."/>
        </authorList>
    </citation>
    <scope>NUCLEOTIDE SEQUENCE</scope>
</reference>
<accession>A0A383ACR2</accession>
<dbReference type="AlphaFoldDB" id="A0A383ACR2"/>
<evidence type="ECO:0000259" key="1">
    <source>
        <dbReference type="Pfam" id="PF22725"/>
    </source>
</evidence>
<dbReference type="SUPFAM" id="SSF55347">
    <property type="entry name" value="Glyceraldehyde-3-phosphate dehydrogenase-like, C-terminal domain"/>
    <property type="match status" value="1"/>
</dbReference>
<proteinExistence type="predicted"/>
<feature type="non-terminal residue" evidence="2">
    <location>
        <position position="1"/>
    </location>
</feature>
<dbReference type="EMBL" id="UINC01190961">
    <property type="protein sequence ID" value="SVE05359.1"/>
    <property type="molecule type" value="Genomic_DNA"/>
</dbReference>
<sequence length="193" mass="22322">SWIQQTNIFQYLGVHYVDIIYFVTGAKPFRVMAVGQKNFLKNNGIDTFDAIEVVIEWKKGTNTFSSTFLCNWIDPNSTSAVSYQSIKFIGTKGRIESDQKNRGLQLITDRDGIEDINPYFNQNYTIENNVFFKGYGIESFLQFFQDCNLIFESKKTSKYFEKIRPTFSNSIHSVSVIEAVNKSLKNNGKWIRL</sequence>
<evidence type="ECO:0000313" key="2">
    <source>
        <dbReference type="EMBL" id="SVE05359.1"/>
    </source>
</evidence>
<gene>
    <name evidence="2" type="ORF">METZ01_LOCUS458213</name>
</gene>